<comment type="caution">
    <text evidence="7">The sequence shown here is derived from an EMBL/GenBank/DDBJ whole genome shotgun (WGS) entry which is preliminary data.</text>
</comment>
<dbReference type="InterPro" id="IPR001647">
    <property type="entry name" value="HTH_TetR"/>
</dbReference>
<dbReference type="GO" id="GO:0003700">
    <property type="term" value="F:DNA-binding transcription factor activity"/>
    <property type="evidence" value="ECO:0007669"/>
    <property type="project" value="TreeGrafter"/>
</dbReference>
<dbReference type="PRINTS" id="PR00455">
    <property type="entry name" value="HTHTETR"/>
</dbReference>
<dbReference type="InterPro" id="IPR036271">
    <property type="entry name" value="Tet_transcr_reg_TetR-rel_C_sf"/>
</dbReference>
<evidence type="ECO:0000313" key="7">
    <source>
        <dbReference type="EMBL" id="NEW46525.1"/>
    </source>
</evidence>
<organism evidence="7 9">
    <name type="scientific">Nocardia cyriacigeorgica</name>
    <dbReference type="NCBI Taxonomy" id="135487"/>
    <lineage>
        <taxon>Bacteria</taxon>
        <taxon>Bacillati</taxon>
        <taxon>Actinomycetota</taxon>
        <taxon>Actinomycetes</taxon>
        <taxon>Mycobacteriales</taxon>
        <taxon>Nocardiaceae</taxon>
        <taxon>Nocardia</taxon>
    </lineage>
</organism>
<keyword evidence="3 5" id="KW-0238">DNA-binding</keyword>
<protein>
    <submittedName>
        <fullName evidence="7">TetR/AcrR family transcriptional regulator</fullName>
    </submittedName>
</protein>
<dbReference type="Pfam" id="PF00440">
    <property type="entry name" value="TetR_N"/>
    <property type="match status" value="1"/>
</dbReference>
<dbReference type="FunFam" id="1.10.10.60:FF:000141">
    <property type="entry name" value="TetR family transcriptional regulator"/>
    <property type="match status" value="1"/>
</dbReference>
<dbReference type="RefSeq" id="WP_163829763.1">
    <property type="nucleotide sequence ID" value="NZ_JAAGUX010000065.1"/>
</dbReference>
<dbReference type="Gene3D" id="1.10.357.10">
    <property type="entry name" value="Tetracycline Repressor, domain 2"/>
    <property type="match status" value="1"/>
</dbReference>
<evidence type="ECO:0000256" key="1">
    <source>
        <dbReference type="ARBA" id="ARBA00022491"/>
    </source>
</evidence>
<sequence>MPKVVDRAARQREILDAAAKVFARKGFAASRVDDVAAEAGIAKGTIYLYFDSRDALLTGVFASYVAETGQVLAELGAGTALERLARLVRGAMEMLDAHPDHVRVLLDVWAANPPIDLVGVYRDYRAAIAELLTEAAAGGELRQGIDARHATVIVAAIEGCLVQALVDPDMSLRELVEPVLHVCVEGIRR</sequence>
<dbReference type="SUPFAM" id="SSF46689">
    <property type="entry name" value="Homeodomain-like"/>
    <property type="match status" value="1"/>
</dbReference>
<keyword evidence="2" id="KW-0805">Transcription regulation</keyword>
<keyword evidence="10" id="KW-1185">Reference proteome</keyword>
<dbReference type="InterPro" id="IPR039538">
    <property type="entry name" value="BetI_C"/>
</dbReference>
<proteinExistence type="predicted"/>
<keyword evidence="4" id="KW-0804">Transcription</keyword>
<dbReference type="Proteomes" id="UP000468928">
    <property type="component" value="Unassembled WGS sequence"/>
</dbReference>
<dbReference type="SUPFAM" id="SSF48498">
    <property type="entry name" value="Tetracyclin repressor-like, C-terminal domain"/>
    <property type="match status" value="1"/>
</dbReference>
<evidence type="ECO:0000313" key="9">
    <source>
        <dbReference type="Proteomes" id="UP000468928"/>
    </source>
</evidence>
<dbReference type="InterPro" id="IPR009057">
    <property type="entry name" value="Homeodomain-like_sf"/>
</dbReference>
<dbReference type="Proteomes" id="UP000470876">
    <property type="component" value="Unassembled WGS sequence"/>
</dbReference>
<accession>A0A6P1D791</accession>
<evidence type="ECO:0000259" key="6">
    <source>
        <dbReference type="PROSITE" id="PS50977"/>
    </source>
</evidence>
<feature type="DNA-binding region" description="H-T-H motif" evidence="5">
    <location>
        <begin position="31"/>
        <end position="50"/>
    </location>
</feature>
<gene>
    <name evidence="7" type="ORF">GV789_19030</name>
    <name evidence="8" type="ORF">GV794_24635</name>
</gene>
<dbReference type="EMBL" id="JAAGUZ010000053">
    <property type="protein sequence ID" value="NEW46525.1"/>
    <property type="molecule type" value="Genomic_DNA"/>
</dbReference>
<name>A0A6P1D791_9NOCA</name>
<dbReference type="PROSITE" id="PS50977">
    <property type="entry name" value="HTH_TETR_2"/>
    <property type="match status" value="1"/>
</dbReference>
<dbReference type="Pfam" id="PF13977">
    <property type="entry name" value="TetR_C_6"/>
    <property type="match status" value="1"/>
</dbReference>
<evidence type="ECO:0000256" key="5">
    <source>
        <dbReference type="PROSITE-ProRule" id="PRU00335"/>
    </source>
</evidence>
<evidence type="ECO:0000313" key="8">
    <source>
        <dbReference type="EMBL" id="NEW58799.1"/>
    </source>
</evidence>
<reference evidence="9 10" key="1">
    <citation type="submission" date="2020-01" db="EMBL/GenBank/DDBJ databases">
        <title>Genetics and antimicrobial susceptibilities of Nocardia species isolated from the soil; a comparison with species isolated from humans.</title>
        <authorList>
            <person name="Carrasco G."/>
            <person name="Monzon S."/>
            <person name="Sansegundo M."/>
            <person name="Garcia E."/>
            <person name="Garrido N."/>
            <person name="Medina M.J."/>
            <person name="Villalon P."/>
            <person name="Ramirez-Arocha A.C."/>
            <person name="Jimenez P."/>
            <person name="Cuesta I."/>
            <person name="Valdezate S."/>
        </authorList>
    </citation>
    <scope>NUCLEOTIDE SEQUENCE [LARGE SCALE GENOMIC DNA]</scope>
    <source>
        <strain evidence="7 9">CNM20110639</strain>
        <strain evidence="8 10">CNM20110649</strain>
    </source>
</reference>
<keyword evidence="1" id="KW-0678">Repressor</keyword>
<evidence type="ECO:0000313" key="10">
    <source>
        <dbReference type="Proteomes" id="UP000470876"/>
    </source>
</evidence>
<feature type="domain" description="HTH tetR-type" evidence="6">
    <location>
        <begin position="8"/>
        <end position="68"/>
    </location>
</feature>
<evidence type="ECO:0000256" key="4">
    <source>
        <dbReference type="ARBA" id="ARBA00023163"/>
    </source>
</evidence>
<dbReference type="InterPro" id="IPR050109">
    <property type="entry name" value="HTH-type_TetR-like_transc_reg"/>
</dbReference>
<dbReference type="AlphaFoldDB" id="A0A6P1D791"/>
<dbReference type="PANTHER" id="PTHR30055">
    <property type="entry name" value="HTH-TYPE TRANSCRIPTIONAL REGULATOR RUTR"/>
    <property type="match status" value="1"/>
</dbReference>
<dbReference type="GO" id="GO:0000976">
    <property type="term" value="F:transcription cis-regulatory region binding"/>
    <property type="evidence" value="ECO:0007669"/>
    <property type="project" value="TreeGrafter"/>
</dbReference>
<evidence type="ECO:0000256" key="2">
    <source>
        <dbReference type="ARBA" id="ARBA00023015"/>
    </source>
</evidence>
<dbReference type="PANTHER" id="PTHR30055:SF234">
    <property type="entry name" value="HTH-TYPE TRANSCRIPTIONAL REGULATOR BETI"/>
    <property type="match status" value="1"/>
</dbReference>
<dbReference type="GO" id="GO:0045892">
    <property type="term" value="P:negative regulation of DNA-templated transcription"/>
    <property type="evidence" value="ECO:0007669"/>
    <property type="project" value="UniProtKB-ARBA"/>
</dbReference>
<evidence type="ECO:0000256" key="3">
    <source>
        <dbReference type="ARBA" id="ARBA00023125"/>
    </source>
</evidence>
<dbReference type="EMBL" id="JAAGUX010000065">
    <property type="protein sequence ID" value="NEW58799.1"/>
    <property type="molecule type" value="Genomic_DNA"/>
</dbReference>